<proteinExistence type="predicted"/>
<name>A0A6B0VRB5_9EURY</name>
<dbReference type="InterPro" id="IPR008972">
    <property type="entry name" value="Cupredoxin"/>
</dbReference>
<organism evidence="1 2">
    <name type="scientific">Natronorubrum halalkaliphilum</name>
    <dbReference type="NCBI Taxonomy" id="2691917"/>
    <lineage>
        <taxon>Archaea</taxon>
        <taxon>Methanobacteriati</taxon>
        <taxon>Methanobacteriota</taxon>
        <taxon>Stenosarchaea group</taxon>
        <taxon>Halobacteria</taxon>
        <taxon>Halobacteriales</taxon>
        <taxon>Natrialbaceae</taxon>
        <taxon>Natronorubrum</taxon>
    </lineage>
</organism>
<protein>
    <submittedName>
        <fullName evidence="1">Halocyanin</fullName>
    </submittedName>
</protein>
<accession>A0A6B0VRB5</accession>
<gene>
    <name evidence="1" type="ORF">GS429_16435</name>
</gene>
<dbReference type="SUPFAM" id="SSF49503">
    <property type="entry name" value="Cupredoxins"/>
    <property type="match status" value="1"/>
</dbReference>
<comment type="caution">
    <text evidence="1">The sequence shown here is derived from an EMBL/GenBank/DDBJ whole genome shotgun (WGS) entry which is preliminary data.</text>
</comment>
<dbReference type="AlphaFoldDB" id="A0A6B0VRB5"/>
<sequence length="182" mass="19725">MSGRRTRRRLLTTSVTAFATGFAGCLRGPVGDDDPDLGDPKPYVEVELSSSGDEHVDPPVVHLVDGGTVEWVANDGDHEIAAYHPDSHGTQQRIPGDAEPWTSGELAPGDSFDRIFDVEGVFDYVSTPYESEGAVGSIVVGWPDPDEAPALEEPVETYPDAAVDALEQRNDRVRDLLEEVHE</sequence>
<evidence type="ECO:0000313" key="2">
    <source>
        <dbReference type="Proteomes" id="UP000434101"/>
    </source>
</evidence>
<reference evidence="1 2" key="1">
    <citation type="submission" date="2020-01" db="EMBL/GenBank/DDBJ databases">
        <title>Natronorubrum sp. JWXQ-INN 674 isolated from Inner Mongolia Autonomous Region of China.</title>
        <authorList>
            <person name="Xue Q."/>
        </authorList>
    </citation>
    <scope>NUCLEOTIDE SEQUENCE [LARGE SCALE GENOMIC DNA]</scope>
    <source>
        <strain evidence="1 2">JWXQ-INN-674</strain>
    </source>
</reference>
<dbReference type="Proteomes" id="UP000434101">
    <property type="component" value="Unassembled WGS sequence"/>
</dbReference>
<dbReference type="PROSITE" id="PS51257">
    <property type="entry name" value="PROKAR_LIPOPROTEIN"/>
    <property type="match status" value="1"/>
</dbReference>
<keyword evidence="2" id="KW-1185">Reference proteome</keyword>
<dbReference type="Gene3D" id="2.60.40.420">
    <property type="entry name" value="Cupredoxins - blue copper proteins"/>
    <property type="match status" value="1"/>
</dbReference>
<dbReference type="EMBL" id="WUYX01000053">
    <property type="protein sequence ID" value="MXV63617.1"/>
    <property type="molecule type" value="Genomic_DNA"/>
</dbReference>
<evidence type="ECO:0000313" key="1">
    <source>
        <dbReference type="EMBL" id="MXV63617.1"/>
    </source>
</evidence>